<evidence type="ECO:0000256" key="2">
    <source>
        <dbReference type="ARBA" id="ARBA00022630"/>
    </source>
</evidence>
<accession>A0A2T8FBZ7</accession>
<organism evidence="7 8">
    <name type="scientific">Nocardioides gansuensis</name>
    <dbReference type="NCBI Taxonomy" id="2138300"/>
    <lineage>
        <taxon>Bacteria</taxon>
        <taxon>Bacillati</taxon>
        <taxon>Actinomycetota</taxon>
        <taxon>Actinomycetes</taxon>
        <taxon>Propionibacteriales</taxon>
        <taxon>Nocardioidaceae</taxon>
        <taxon>Nocardioides</taxon>
    </lineage>
</organism>
<dbReference type="InterPro" id="IPR036188">
    <property type="entry name" value="FAD/NAD-bd_sf"/>
</dbReference>
<comment type="caution">
    <text evidence="7">The sequence shown here is derived from an EMBL/GenBank/DDBJ whole genome shotgun (WGS) entry which is preliminary data.</text>
</comment>
<sequence length="497" mass="52457">MTCASPGSRSTSSTCRPRPRGASASSPHSLPISDMPRRRTSPRPRWPARGWSGTWCWQPAWSAPNSSMACSTRSDWPGSRSPHPQRPVTDDARVVGPPKAMSRIVVVGASLAGHRAALALRGLGYDGELVVVGGEQHRPYDRFPLSKAYLTRLVDRAGLALEDTPADVVWRLGEHATRLDLAGRRVILGDRTVLRFDGLVVASGARPRDVDLVEGVQGAFVMRTLEDAEAFRSSLESRARRVVVVGGGLIGAEVAAHAVAQGHHTTMVDPSDLPTARAVGRPVAEHLRHLHEVAGVHLRHRTRMRTLDVRAGAVVGVVLEDGSRLPADVVMMATGTTPNVEWLRGSGLLVSGGLQCGPTLHARGSDRVVGAGDVVRAPQALLGGESSRVEHWASTLAHADLAGANLLAGPGQAQPLTALPTFGTTIHGARVRAVGFPQVADRSRVVWGAVEAGQALVALARGSQVVAVVSLAAHEHLPCLVDQLSPGRPLDDVVGPS</sequence>
<evidence type="ECO:0000256" key="5">
    <source>
        <dbReference type="SAM" id="MobiDB-lite"/>
    </source>
</evidence>
<evidence type="ECO:0000256" key="1">
    <source>
        <dbReference type="ARBA" id="ARBA00001974"/>
    </source>
</evidence>
<keyword evidence="8" id="KW-1185">Reference proteome</keyword>
<dbReference type="InterPro" id="IPR050446">
    <property type="entry name" value="FAD-oxidoreductase/Apoptosis"/>
</dbReference>
<keyword evidence="2" id="KW-0285">Flavoprotein</keyword>
<feature type="region of interest" description="Disordered" evidence="5">
    <location>
        <begin position="68"/>
        <end position="94"/>
    </location>
</feature>
<dbReference type="Proteomes" id="UP000246018">
    <property type="component" value="Unassembled WGS sequence"/>
</dbReference>
<name>A0A2T8FBZ7_9ACTN</name>
<dbReference type="AlphaFoldDB" id="A0A2T8FBZ7"/>
<proteinExistence type="predicted"/>
<feature type="region of interest" description="Disordered" evidence="5">
    <location>
        <begin position="1"/>
        <end position="48"/>
    </location>
</feature>
<feature type="compositionally biased region" description="Low complexity" evidence="5">
    <location>
        <begin position="1"/>
        <end position="16"/>
    </location>
</feature>
<dbReference type="PRINTS" id="PR00469">
    <property type="entry name" value="PNDRDTASEII"/>
</dbReference>
<dbReference type="Gene3D" id="3.50.50.60">
    <property type="entry name" value="FAD/NAD(P)-binding domain"/>
    <property type="match status" value="2"/>
</dbReference>
<protein>
    <submittedName>
        <fullName evidence="7">FAD-dependent oxidoreductase</fullName>
    </submittedName>
</protein>
<dbReference type="Pfam" id="PF07992">
    <property type="entry name" value="Pyr_redox_2"/>
    <property type="match status" value="1"/>
</dbReference>
<feature type="domain" description="FAD/NAD(P)-binding" evidence="6">
    <location>
        <begin position="103"/>
        <end position="381"/>
    </location>
</feature>
<dbReference type="InterPro" id="IPR023753">
    <property type="entry name" value="FAD/NAD-binding_dom"/>
</dbReference>
<evidence type="ECO:0000256" key="3">
    <source>
        <dbReference type="ARBA" id="ARBA00022827"/>
    </source>
</evidence>
<reference evidence="7 8" key="1">
    <citation type="submission" date="2018-04" db="EMBL/GenBank/DDBJ databases">
        <title>Genome of Nocardioides gansuensis WSJ-1.</title>
        <authorList>
            <person name="Wu S."/>
            <person name="Wang G."/>
        </authorList>
    </citation>
    <scope>NUCLEOTIDE SEQUENCE [LARGE SCALE GENOMIC DNA]</scope>
    <source>
        <strain evidence="7 8">WSJ-1</strain>
    </source>
</reference>
<gene>
    <name evidence="7" type="ORF">DDE18_07990</name>
</gene>
<evidence type="ECO:0000313" key="7">
    <source>
        <dbReference type="EMBL" id="PVG83231.1"/>
    </source>
</evidence>
<dbReference type="GO" id="GO:0016651">
    <property type="term" value="F:oxidoreductase activity, acting on NAD(P)H"/>
    <property type="evidence" value="ECO:0007669"/>
    <property type="project" value="TreeGrafter"/>
</dbReference>
<dbReference type="SUPFAM" id="SSF51905">
    <property type="entry name" value="FAD/NAD(P)-binding domain"/>
    <property type="match status" value="1"/>
</dbReference>
<comment type="cofactor">
    <cofactor evidence="1">
        <name>FAD</name>
        <dbReference type="ChEBI" id="CHEBI:57692"/>
    </cofactor>
</comment>
<dbReference type="PANTHER" id="PTHR43557">
    <property type="entry name" value="APOPTOSIS-INDUCING FACTOR 1"/>
    <property type="match status" value="1"/>
</dbReference>
<evidence type="ECO:0000256" key="4">
    <source>
        <dbReference type="ARBA" id="ARBA00023002"/>
    </source>
</evidence>
<evidence type="ECO:0000313" key="8">
    <source>
        <dbReference type="Proteomes" id="UP000246018"/>
    </source>
</evidence>
<evidence type="ECO:0000259" key="6">
    <source>
        <dbReference type="Pfam" id="PF07992"/>
    </source>
</evidence>
<dbReference type="PRINTS" id="PR00368">
    <property type="entry name" value="FADPNR"/>
</dbReference>
<dbReference type="GO" id="GO:0005737">
    <property type="term" value="C:cytoplasm"/>
    <property type="evidence" value="ECO:0007669"/>
    <property type="project" value="TreeGrafter"/>
</dbReference>
<dbReference type="PANTHER" id="PTHR43557:SF2">
    <property type="entry name" value="RIESKE DOMAIN-CONTAINING PROTEIN-RELATED"/>
    <property type="match status" value="1"/>
</dbReference>
<dbReference type="EMBL" id="QDGZ01000003">
    <property type="protein sequence ID" value="PVG83231.1"/>
    <property type="molecule type" value="Genomic_DNA"/>
</dbReference>
<keyword evidence="4" id="KW-0560">Oxidoreductase</keyword>
<keyword evidence="3" id="KW-0274">FAD</keyword>